<evidence type="ECO:0000256" key="2">
    <source>
        <dbReference type="ARBA" id="ARBA00007639"/>
    </source>
</evidence>
<dbReference type="SUPFAM" id="SSF53822">
    <property type="entry name" value="Periplasmic binding protein-like I"/>
    <property type="match status" value="1"/>
</dbReference>
<dbReference type="InterPro" id="IPR028082">
    <property type="entry name" value="Peripla_BP_I"/>
</dbReference>
<sequence>MISRRSLAALALGAPALLRHRARASSRPHVTFINPGRKGETFWIMAEQTMAAAASALSIELEVLQADRSRHRMRDLGLSVAARATRPDALVIANEEQSAREVVLAAGKAGLPTLLVVTDLAGADAEEIGAPRTRLPTLLGSITPDNVAAGRVLAGAVLDAARGAGAPASGIGLLAIAGDQITSSSLDRVEGLKAALKDAPDAVLSRLVYGNWSGDEAKTLTMRHLDWARRSALPPSAVWAASDAMALGAASAFAEAGWQVGRQAVFGGVNWSREAVEAVAEGRMAVTLGGHFLSGAWAMVMLRDHFDGQGFEQDGSARLRAPLSPISRDSAGSYLEAFGSGDWSRIDYHRFCRGLGGRERYDFSLAALLSAANAS</sequence>
<feature type="domain" description="Periplasmic binding protein" evidence="4">
    <location>
        <begin position="32"/>
        <end position="309"/>
    </location>
</feature>
<keyword evidence="3" id="KW-0732">Signal</keyword>
<dbReference type="AlphaFoldDB" id="A0A840YJ49"/>
<comment type="caution">
    <text evidence="5">The sequence shown here is derived from an EMBL/GenBank/DDBJ whole genome shotgun (WGS) entry which is preliminary data.</text>
</comment>
<gene>
    <name evidence="5" type="ORF">FHS87_002744</name>
</gene>
<comment type="subcellular location">
    <subcellularLocation>
        <location evidence="1">Cell envelope</location>
    </subcellularLocation>
</comment>
<dbReference type="PANTHER" id="PTHR46847">
    <property type="entry name" value="D-ALLOSE-BINDING PERIPLASMIC PROTEIN-RELATED"/>
    <property type="match status" value="1"/>
</dbReference>
<keyword evidence="6" id="KW-1185">Reference proteome</keyword>
<evidence type="ECO:0000256" key="3">
    <source>
        <dbReference type="ARBA" id="ARBA00022729"/>
    </source>
</evidence>
<dbReference type="GO" id="GO:0030313">
    <property type="term" value="C:cell envelope"/>
    <property type="evidence" value="ECO:0007669"/>
    <property type="project" value="UniProtKB-SubCell"/>
</dbReference>
<accession>A0A840YJ49</accession>
<dbReference type="Proteomes" id="UP000580654">
    <property type="component" value="Unassembled WGS sequence"/>
</dbReference>
<evidence type="ECO:0000256" key="1">
    <source>
        <dbReference type="ARBA" id="ARBA00004196"/>
    </source>
</evidence>
<dbReference type="Pfam" id="PF13407">
    <property type="entry name" value="Peripla_BP_4"/>
    <property type="match status" value="1"/>
</dbReference>
<dbReference type="GO" id="GO:0030246">
    <property type="term" value="F:carbohydrate binding"/>
    <property type="evidence" value="ECO:0007669"/>
    <property type="project" value="UniProtKB-ARBA"/>
</dbReference>
<dbReference type="Gene3D" id="3.40.50.2300">
    <property type="match status" value="2"/>
</dbReference>
<proteinExistence type="inferred from homology"/>
<comment type="similarity">
    <text evidence="2">Belongs to the bacterial solute-binding protein 2 family.</text>
</comment>
<dbReference type="PANTHER" id="PTHR46847:SF2">
    <property type="entry name" value="ABC TRANSPORTER SUGAR-BINDING PROTEIN"/>
    <property type="match status" value="1"/>
</dbReference>
<keyword evidence="5" id="KW-0762">Sugar transport</keyword>
<dbReference type="InterPro" id="IPR025997">
    <property type="entry name" value="SBP_2_dom"/>
</dbReference>
<reference evidence="5 6" key="1">
    <citation type="submission" date="2020-08" db="EMBL/GenBank/DDBJ databases">
        <title>Genomic Encyclopedia of Type Strains, Phase IV (KMG-IV): sequencing the most valuable type-strain genomes for metagenomic binning, comparative biology and taxonomic classification.</title>
        <authorList>
            <person name="Goeker M."/>
        </authorList>
    </citation>
    <scope>NUCLEOTIDE SEQUENCE [LARGE SCALE GENOMIC DNA]</scope>
    <source>
        <strain evidence="5 6">DSM 25622</strain>
    </source>
</reference>
<dbReference type="EMBL" id="JACIJD010000011">
    <property type="protein sequence ID" value="MBB5694692.1"/>
    <property type="molecule type" value="Genomic_DNA"/>
</dbReference>
<protein>
    <submittedName>
        <fullName evidence="5">ABC-type sugar transport system substrate-binding protein</fullName>
    </submittedName>
</protein>
<keyword evidence="5" id="KW-0813">Transport</keyword>
<evidence type="ECO:0000313" key="6">
    <source>
        <dbReference type="Proteomes" id="UP000580654"/>
    </source>
</evidence>
<organism evidence="5 6">
    <name type="scientific">Muricoccus pecuniae</name>
    <dbReference type="NCBI Taxonomy" id="693023"/>
    <lineage>
        <taxon>Bacteria</taxon>
        <taxon>Pseudomonadati</taxon>
        <taxon>Pseudomonadota</taxon>
        <taxon>Alphaproteobacteria</taxon>
        <taxon>Acetobacterales</taxon>
        <taxon>Roseomonadaceae</taxon>
        <taxon>Muricoccus</taxon>
    </lineage>
</organism>
<dbReference type="CDD" id="cd06324">
    <property type="entry name" value="PBP1_ABC_sugar_binding-like"/>
    <property type="match status" value="1"/>
</dbReference>
<name>A0A840YJ49_9PROT</name>
<dbReference type="RefSeq" id="WP_184519166.1">
    <property type="nucleotide sequence ID" value="NZ_JACIJD010000011.1"/>
</dbReference>
<evidence type="ECO:0000313" key="5">
    <source>
        <dbReference type="EMBL" id="MBB5694692.1"/>
    </source>
</evidence>
<evidence type="ECO:0000259" key="4">
    <source>
        <dbReference type="Pfam" id="PF13407"/>
    </source>
</evidence>